<dbReference type="EMBL" id="AWQQ01000008">
    <property type="protein sequence ID" value="PHJ39784.1"/>
    <property type="molecule type" value="Genomic_DNA"/>
</dbReference>
<reference evidence="2 3" key="1">
    <citation type="submission" date="2013-09" db="EMBL/GenBank/DDBJ databases">
        <title>Biodegradation of hydrocarbons in the deep terrestrial subsurface : characterization of a microbial consortium composed of two Desulfotomaculum species originating from a deep geological formation.</title>
        <authorList>
            <person name="Aullo T."/>
            <person name="Berlendis S."/>
            <person name="Lascourreges J.-F."/>
            <person name="Dessort D."/>
            <person name="Saint-Laurent S."/>
            <person name="Schraauwers B."/>
            <person name="Mas J."/>
            <person name="Magot M."/>
            <person name="Ranchou-Peyruse A."/>
        </authorList>
    </citation>
    <scope>NUCLEOTIDE SEQUENCE [LARGE SCALE GENOMIC DNA]</scope>
    <source>
        <strain evidence="2 3">Bs107</strain>
    </source>
</reference>
<keyword evidence="1" id="KW-1133">Transmembrane helix</keyword>
<dbReference type="RefSeq" id="WP_099082002.1">
    <property type="nucleotide sequence ID" value="NZ_AWQQ01000008.1"/>
</dbReference>
<keyword evidence="1" id="KW-0472">Membrane</keyword>
<evidence type="ECO:0000313" key="3">
    <source>
        <dbReference type="Proteomes" id="UP000222564"/>
    </source>
</evidence>
<dbReference type="Proteomes" id="UP000222564">
    <property type="component" value="Unassembled WGS sequence"/>
</dbReference>
<organism evidence="2 3">
    <name type="scientific">Desulforamulus profundi</name>
    <dbReference type="NCBI Taxonomy" id="1383067"/>
    <lineage>
        <taxon>Bacteria</taxon>
        <taxon>Bacillati</taxon>
        <taxon>Bacillota</taxon>
        <taxon>Clostridia</taxon>
        <taxon>Eubacteriales</taxon>
        <taxon>Peptococcaceae</taxon>
        <taxon>Desulforamulus</taxon>
    </lineage>
</organism>
<feature type="transmembrane region" description="Helical" evidence="1">
    <location>
        <begin position="12"/>
        <end position="34"/>
    </location>
</feature>
<evidence type="ECO:0008006" key="4">
    <source>
        <dbReference type="Google" id="ProtNLM"/>
    </source>
</evidence>
<name>A0A2C6MIY1_9FIRM</name>
<dbReference type="AlphaFoldDB" id="A0A2C6MIY1"/>
<gene>
    <name evidence="2" type="ORF">P378_01385</name>
</gene>
<dbReference type="InterPro" id="IPR035406">
    <property type="entry name" value="DUF5412"/>
</dbReference>
<dbReference type="Pfam" id="PF17428">
    <property type="entry name" value="DUF5412"/>
    <property type="match status" value="1"/>
</dbReference>
<sequence length="125" mass="14637">MRKKPYYKIIAAISLFLLLAYFGIHYFLFSLSYLPEGTLIKQSLSPNGEYTVNAYLVDGGSLSSNAVRVELQNNKSGKKRNIYWDYRINTVEFTWINDTDIIINGHKIDIKKDTYDWRRDKTKTQ</sequence>
<dbReference type="OrthoDB" id="2357451at2"/>
<protein>
    <recommendedName>
        <fullName evidence="4">DUF5412 domain-containing protein</fullName>
    </recommendedName>
</protein>
<accession>A0A2C6MIY1</accession>
<proteinExistence type="predicted"/>
<evidence type="ECO:0000313" key="2">
    <source>
        <dbReference type="EMBL" id="PHJ39784.1"/>
    </source>
</evidence>
<evidence type="ECO:0000256" key="1">
    <source>
        <dbReference type="SAM" id="Phobius"/>
    </source>
</evidence>
<keyword evidence="1" id="KW-0812">Transmembrane</keyword>
<comment type="caution">
    <text evidence="2">The sequence shown here is derived from an EMBL/GenBank/DDBJ whole genome shotgun (WGS) entry which is preliminary data.</text>
</comment>
<keyword evidence="3" id="KW-1185">Reference proteome</keyword>